<keyword evidence="2" id="KW-1133">Transmembrane helix</keyword>
<comment type="caution">
    <text evidence="3">The sequence shown here is derived from an EMBL/GenBank/DDBJ whole genome shotgun (WGS) entry which is preliminary data.</text>
</comment>
<keyword evidence="4" id="KW-1185">Reference proteome</keyword>
<reference evidence="3" key="2">
    <citation type="submission" date="2021-04" db="EMBL/GenBank/DDBJ databases">
        <authorList>
            <person name="Podell S."/>
        </authorList>
    </citation>
    <scope>NUCLEOTIDE SEQUENCE</scope>
    <source>
        <strain evidence="3">Hildebrandi</strain>
    </source>
</reference>
<dbReference type="EMBL" id="JAGRRH010000001">
    <property type="protein sequence ID" value="KAG7374370.1"/>
    <property type="molecule type" value="Genomic_DNA"/>
</dbReference>
<gene>
    <name evidence="3" type="ORF">IV203_013465</name>
</gene>
<sequence length="191" mass="21264">MSDVPLKMKRTWIVTGTFLLVFPSANSWMSDHSGIISNSLQHVKSKHHWTKIISKNAPPPGNGKRSWNNRKTLWLGNNEDNDKDAAETRIDLSIETETTADPTSSYDDKVETPPLPSSTPSFPFLSAAIATIGFVLFWPLLAFVRNSYFDVDMFMALKAILDDTSMDENSIIELPPLSPAERLVDAIFGPP</sequence>
<organism evidence="3 4">
    <name type="scientific">Nitzschia inconspicua</name>
    <dbReference type="NCBI Taxonomy" id="303405"/>
    <lineage>
        <taxon>Eukaryota</taxon>
        <taxon>Sar</taxon>
        <taxon>Stramenopiles</taxon>
        <taxon>Ochrophyta</taxon>
        <taxon>Bacillariophyta</taxon>
        <taxon>Bacillariophyceae</taxon>
        <taxon>Bacillariophycidae</taxon>
        <taxon>Bacillariales</taxon>
        <taxon>Bacillariaceae</taxon>
        <taxon>Nitzschia</taxon>
    </lineage>
</organism>
<dbReference type="AlphaFoldDB" id="A0A9K3M6X8"/>
<feature type="transmembrane region" description="Helical" evidence="2">
    <location>
        <begin position="122"/>
        <end position="144"/>
    </location>
</feature>
<evidence type="ECO:0000256" key="1">
    <source>
        <dbReference type="SAM" id="MobiDB-lite"/>
    </source>
</evidence>
<evidence type="ECO:0000313" key="4">
    <source>
        <dbReference type="Proteomes" id="UP000693970"/>
    </source>
</evidence>
<feature type="region of interest" description="Disordered" evidence="1">
    <location>
        <begin position="53"/>
        <end position="114"/>
    </location>
</feature>
<dbReference type="OrthoDB" id="48750at2759"/>
<protein>
    <submittedName>
        <fullName evidence="3">Uncharacterized protein</fullName>
    </submittedName>
</protein>
<accession>A0A9K3M6X8</accession>
<feature type="compositionally biased region" description="Polar residues" evidence="1">
    <location>
        <begin position="95"/>
        <end position="105"/>
    </location>
</feature>
<evidence type="ECO:0000313" key="3">
    <source>
        <dbReference type="EMBL" id="KAG7374370.1"/>
    </source>
</evidence>
<evidence type="ECO:0000256" key="2">
    <source>
        <dbReference type="SAM" id="Phobius"/>
    </source>
</evidence>
<reference evidence="3" key="1">
    <citation type="journal article" date="2021" name="Sci. Rep.">
        <title>Diploid genomic architecture of Nitzschia inconspicua, an elite biomass production diatom.</title>
        <authorList>
            <person name="Oliver A."/>
            <person name="Podell S."/>
            <person name="Pinowska A."/>
            <person name="Traller J.C."/>
            <person name="Smith S.R."/>
            <person name="McClure R."/>
            <person name="Beliaev A."/>
            <person name="Bohutskyi P."/>
            <person name="Hill E.A."/>
            <person name="Rabines A."/>
            <person name="Zheng H."/>
            <person name="Allen L.Z."/>
            <person name="Kuo A."/>
            <person name="Grigoriev I.V."/>
            <person name="Allen A.E."/>
            <person name="Hazlebeck D."/>
            <person name="Allen E.E."/>
        </authorList>
    </citation>
    <scope>NUCLEOTIDE SEQUENCE</scope>
    <source>
        <strain evidence="3">Hildebrandi</strain>
    </source>
</reference>
<dbReference type="Proteomes" id="UP000693970">
    <property type="component" value="Unassembled WGS sequence"/>
</dbReference>
<name>A0A9K3M6X8_9STRA</name>
<keyword evidence="2" id="KW-0472">Membrane</keyword>
<proteinExistence type="predicted"/>
<keyword evidence="2" id="KW-0812">Transmembrane</keyword>
<feature type="compositionally biased region" description="Basic and acidic residues" evidence="1">
    <location>
        <begin position="83"/>
        <end position="92"/>
    </location>
</feature>